<dbReference type="InterPro" id="IPR018392">
    <property type="entry name" value="LysM"/>
</dbReference>
<sequence length="372" mass="42508">MFDLKQDWWYDGRRDVVDSTRAALEYLDQLNRMFDGDWLLALAAYNSGPGTVLKAVRRNQAAGKPTDFWNLDLPRETEAYVPKMFALGKLIHSPEQYGIELPEISTEPYFAVVDTGGQIDLAQAAELADMDLSDLYLLNPGYNQWATNPNGPHRLLVFADRAELFRERLTELPTDSRMAWQRYTIQPGDSLLTIARQFNVTVETIRQANEINGSLIRAGDALMIPTASADSSEYSMSAGQRLARRQNSLAGGDRTRIDHQVRTGDTFWDISREYDVSVQSLARWNNMAPKDVLRPGQTLAVWIDQDNTSVIRNNREVVRKVGYVVRQGDSLYRIANKFNVRIADIERWNRIDQKYLQPGQRLTLYVDVTRIQ</sequence>
<evidence type="ECO:0000259" key="1">
    <source>
        <dbReference type="PROSITE" id="PS51782"/>
    </source>
</evidence>
<feature type="domain" description="LysM" evidence="1">
    <location>
        <begin position="321"/>
        <end position="364"/>
    </location>
</feature>
<dbReference type="PANTHER" id="PTHR33734">
    <property type="entry name" value="LYSM DOMAIN-CONTAINING GPI-ANCHORED PROTEIN 2"/>
    <property type="match status" value="1"/>
</dbReference>
<gene>
    <name evidence="2" type="ORF">GCM10007392_18160</name>
</gene>
<feature type="domain" description="LysM" evidence="1">
    <location>
        <begin position="257"/>
        <end position="301"/>
    </location>
</feature>
<accession>A0A918K681</accession>
<dbReference type="PROSITE" id="PS51782">
    <property type="entry name" value="LYSM"/>
    <property type="match status" value="3"/>
</dbReference>
<dbReference type="SUPFAM" id="SSF53955">
    <property type="entry name" value="Lysozyme-like"/>
    <property type="match status" value="1"/>
</dbReference>
<dbReference type="Gene3D" id="1.10.530.10">
    <property type="match status" value="1"/>
</dbReference>
<reference evidence="2" key="1">
    <citation type="journal article" date="2014" name="Int. J. Syst. Evol. Microbiol.">
        <title>Complete genome sequence of Corynebacterium casei LMG S-19264T (=DSM 44701T), isolated from a smear-ripened cheese.</title>
        <authorList>
            <consortium name="US DOE Joint Genome Institute (JGI-PGF)"/>
            <person name="Walter F."/>
            <person name="Albersmeier A."/>
            <person name="Kalinowski J."/>
            <person name="Ruckert C."/>
        </authorList>
    </citation>
    <scope>NUCLEOTIDE SEQUENCE</scope>
    <source>
        <strain evidence="2">KCTC 22169</strain>
    </source>
</reference>
<dbReference type="AlphaFoldDB" id="A0A918K681"/>
<evidence type="ECO:0000313" key="2">
    <source>
        <dbReference type="EMBL" id="GGX51283.1"/>
    </source>
</evidence>
<dbReference type="GO" id="GO:0008932">
    <property type="term" value="F:lytic endotransglycosylase activity"/>
    <property type="evidence" value="ECO:0007669"/>
    <property type="project" value="TreeGrafter"/>
</dbReference>
<dbReference type="InterPro" id="IPR036779">
    <property type="entry name" value="LysM_dom_sf"/>
</dbReference>
<evidence type="ECO:0000313" key="3">
    <source>
        <dbReference type="Proteomes" id="UP000626148"/>
    </source>
</evidence>
<organism evidence="2 3">
    <name type="scientific">Saccharospirillum salsuginis</name>
    <dbReference type="NCBI Taxonomy" id="418750"/>
    <lineage>
        <taxon>Bacteria</taxon>
        <taxon>Pseudomonadati</taxon>
        <taxon>Pseudomonadota</taxon>
        <taxon>Gammaproteobacteria</taxon>
        <taxon>Oceanospirillales</taxon>
        <taxon>Saccharospirillaceae</taxon>
        <taxon>Saccharospirillum</taxon>
    </lineage>
</organism>
<reference evidence="2" key="2">
    <citation type="submission" date="2020-09" db="EMBL/GenBank/DDBJ databases">
        <authorList>
            <person name="Sun Q."/>
            <person name="Kim S."/>
        </authorList>
    </citation>
    <scope>NUCLEOTIDE SEQUENCE</scope>
    <source>
        <strain evidence="2">KCTC 22169</strain>
    </source>
</reference>
<dbReference type="InterPro" id="IPR008258">
    <property type="entry name" value="Transglycosylase_SLT_dom_1"/>
</dbReference>
<keyword evidence="3" id="KW-1185">Reference proteome</keyword>
<protein>
    <recommendedName>
        <fullName evidence="1">LysM domain-containing protein</fullName>
    </recommendedName>
</protein>
<dbReference type="Proteomes" id="UP000626148">
    <property type="component" value="Unassembled WGS sequence"/>
</dbReference>
<dbReference type="SMART" id="SM00257">
    <property type="entry name" value="LysM"/>
    <property type="match status" value="3"/>
</dbReference>
<feature type="domain" description="LysM" evidence="1">
    <location>
        <begin position="181"/>
        <end position="224"/>
    </location>
</feature>
<comment type="caution">
    <text evidence="2">The sequence shown here is derived from an EMBL/GenBank/DDBJ whole genome shotgun (WGS) entry which is preliminary data.</text>
</comment>
<dbReference type="EMBL" id="BMXR01000004">
    <property type="protein sequence ID" value="GGX51283.1"/>
    <property type="molecule type" value="Genomic_DNA"/>
</dbReference>
<name>A0A918K681_9GAMM</name>
<dbReference type="SUPFAM" id="SSF54106">
    <property type="entry name" value="LysM domain"/>
    <property type="match status" value="3"/>
</dbReference>
<dbReference type="PANTHER" id="PTHR33734:SF22">
    <property type="entry name" value="MEMBRANE-BOUND LYTIC MUREIN TRANSGLYCOSYLASE D"/>
    <property type="match status" value="1"/>
</dbReference>
<dbReference type="Pfam" id="PF01464">
    <property type="entry name" value="SLT"/>
    <property type="match status" value="1"/>
</dbReference>
<dbReference type="CDD" id="cd00118">
    <property type="entry name" value="LysM"/>
    <property type="match status" value="3"/>
</dbReference>
<dbReference type="Pfam" id="PF01476">
    <property type="entry name" value="LysM"/>
    <property type="match status" value="3"/>
</dbReference>
<dbReference type="Gene3D" id="3.10.350.10">
    <property type="entry name" value="LysM domain"/>
    <property type="match status" value="3"/>
</dbReference>
<proteinExistence type="predicted"/>
<dbReference type="InterPro" id="IPR023346">
    <property type="entry name" value="Lysozyme-like_dom_sf"/>
</dbReference>